<dbReference type="Pfam" id="PF00067">
    <property type="entry name" value="p450"/>
    <property type="match status" value="2"/>
</dbReference>
<evidence type="ECO:0000256" key="6">
    <source>
        <dbReference type="ARBA" id="ARBA00022723"/>
    </source>
</evidence>
<dbReference type="InterPro" id="IPR002403">
    <property type="entry name" value="Cyt_P450_E_grp-IV"/>
</dbReference>
<feature type="binding site" description="axial binding residue" evidence="12">
    <location>
        <position position="422"/>
    </location>
    <ligand>
        <name>heme</name>
        <dbReference type="ChEBI" id="CHEBI:30413"/>
    </ligand>
    <ligandPart>
        <name>Fe</name>
        <dbReference type="ChEBI" id="CHEBI:18248"/>
    </ligandPart>
</feature>
<evidence type="ECO:0000256" key="4">
    <source>
        <dbReference type="ARBA" id="ARBA00022617"/>
    </source>
</evidence>
<evidence type="ECO:0000256" key="9">
    <source>
        <dbReference type="ARBA" id="ARBA00023004"/>
    </source>
</evidence>
<dbReference type="InterPro" id="IPR017972">
    <property type="entry name" value="Cyt_P450_CS"/>
</dbReference>
<keyword evidence="15" id="KW-1185">Reference proteome</keyword>
<keyword evidence="6 12" id="KW-0479">Metal-binding</keyword>
<organism evidence="14 15">
    <name type="scientific">Leucocoprinus birnbaumii</name>
    <dbReference type="NCBI Taxonomy" id="56174"/>
    <lineage>
        <taxon>Eukaryota</taxon>
        <taxon>Fungi</taxon>
        <taxon>Dikarya</taxon>
        <taxon>Basidiomycota</taxon>
        <taxon>Agaricomycotina</taxon>
        <taxon>Agaricomycetes</taxon>
        <taxon>Agaricomycetidae</taxon>
        <taxon>Agaricales</taxon>
        <taxon>Agaricineae</taxon>
        <taxon>Agaricaceae</taxon>
        <taxon>Leucocoprinus</taxon>
    </lineage>
</organism>
<dbReference type="Gene3D" id="1.10.630.10">
    <property type="entry name" value="Cytochrome P450"/>
    <property type="match status" value="1"/>
</dbReference>
<evidence type="ECO:0000256" key="7">
    <source>
        <dbReference type="ARBA" id="ARBA00022989"/>
    </source>
</evidence>
<dbReference type="AlphaFoldDB" id="A0AAD5VUA7"/>
<dbReference type="PANTHER" id="PTHR46206:SF5">
    <property type="entry name" value="P450, PUTATIVE (EUROFUNG)-RELATED"/>
    <property type="match status" value="1"/>
</dbReference>
<comment type="caution">
    <text evidence="14">The sequence shown here is derived from an EMBL/GenBank/DDBJ whole genome shotgun (WGS) entry which is preliminary data.</text>
</comment>
<evidence type="ECO:0000256" key="13">
    <source>
        <dbReference type="RuleBase" id="RU000461"/>
    </source>
</evidence>
<dbReference type="Proteomes" id="UP001213000">
    <property type="component" value="Unassembled WGS sequence"/>
</dbReference>
<comment type="similarity">
    <text evidence="3 13">Belongs to the cytochrome P450 family.</text>
</comment>
<dbReference type="GO" id="GO:0004497">
    <property type="term" value="F:monooxygenase activity"/>
    <property type="evidence" value="ECO:0007669"/>
    <property type="project" value="UniProtKB-KW"/>
</dbReference>
<keyword evidence="7" id="KW-1133">Transmembrane helix</keyword>
<keyword evidence="9 12" id="KW-0408">Iron</keyword>
<evidence type="ECO:0000256" key="8">
    <source>
        <dbReference type="ARBA" id="ARBA00023002"/>
    </source>
</evidence>
<evidence type="ECO:0000313" key="15">
    <source>
        <dbReference type="Proteomes" id="UP001213000"/>
    </source>
</evidence>
<dbReference type="GO" id="GO:0016705">
    <property type="term" value="F:oxidoreductase activity, acting on paired donors, with incorporation or reduction of molecular oxygen"/>
    <property type="evidence" value="ECO:0007669"/>
    <property type="project" value="InterPro"/>
</dbReference>
<keyword evidence="8 13" id="KW-0560">Oxidoreductase</keyword>
<dbReference type="PRINTS" id="PR00465">
    <property type="entry name" value="EP450IV"/>
</dbReference>
<evidence type="ECO:0000256" key="5">
    <source>
        <dbReference type="ARBA" id="ARBA00022692"/>
    </source>
</evidence>
<evidence type="ECO:0000256" key="1">
    <source>
        <dbReference type="ARBA" id="ARBA00001971"/>
    </source>
</evidence>
<name>A0AAD5VUA7_9AGAR</name>
<proteinExistence type="inferred from homology"/>
<evidence type="ECO:0000313" key="14">
    <source>
        <dbReference type="EMBL" id="KAJ3569657.1"/>
    </source>
</evidence>
<dbReference type="GO" id="GO:0005506">
    <property type="term" value="F:iron ion binding"/>
    <property type="evidence" value="ECO:0007669"/>
    <property type="project" value="InterPro"/>
</dbReference>
<evidence type="ECO:0008006" key="16">
    <source>
        <dbReference type="Google" id="ProtNLM"/>
    </source>
</evidence>
<dbReference type="EMBL" id="JANIEX010000276">
    <property type="protein sequence ID" value="KAJ3569657.1"/>
    <property type="molecule type" value="Genomic_DNA"/>
</dbReference>
<dbReference type="SUPFAM" id="SSF48264">
    <property type="entry name" value="Cytochrome P450"/>
    <property type="match status" value="1"/>
</dbReference>
<evidence type="ECO:0000256" key="12">
    <source>
        <dbReference type="PIRSR" id="PIRSR602403-1"/>
    </source>
</evidence>
<dbReference type="PANTHER" id="PTHR46206">
    <property type="entry name" value="CYTOCHROME P450"/>
    <property type="match status" value="1"/>
</dbReference>
<gene>
    <name evidence="14" type="ORF">NP233_g4898</name>
</gene>
<evidence type="ECO:0000256" key="11">
    <source>
        <dbReference type="ARBA" id="ARBA00023136"/>
    </source>
</evidence>
<dbReference type="PROSITE" id="PS00086">
    <property type="entry name" value="CYTOCHROME_P450"/>
    <property type="match status" value="1"/>
</dbReference>
<comment type="subcellular location">
    <subcellularLocation>
        <location evidence="2">Membrane</location>
    </subcellularLocation>
</comment>
<sequence>MSLLIDHLSKNVYSTAVGLVVVSYAAAVIRRRNSPIHKIPTVGHSGLFTSWIGAIQSLRHKKQMIQEGYDKYPIFKIPTLFSWLVVVSSPELLEDMKKAGDEQMSFLEALDSFVQFDYTISPRIRADDSHIRVVRGVMTKNIAARYPDVLDEMNKTLDVILAGADKDWINLPSFTSAIQIVSRFSARFFVGSKLSSDARYTEIMEKFTVHVVIDGGMLSMLPGWLKPLVSRLQFDTEGKIREIEEFLRPIITERLEKGTMEDPDAESNDMITWLWNAAPEDQRTLYDIAIRIIWLNVAAIRTTSAVLTHVLYDLKQRDGNKISIEKMKKLDSFVKESQRLHGSDPAMSDRIATNDFTFSNGTFIPKGTHFAAAGHAINHDGRVYSNPYEFQGFRYVDMDPAKWQMTSLNLEYMGFGIGKRACPGRFFATAELKTVVARILLDYDIKLPNENEGRPKDFQGMFMEPGAKAQFSFRKRSPRAK</sequence>
<accession>A0AAD5VUA7</accession>
<keyword evidence="5" id="KW-0812">Transmembrane</keyword>
<protein>
    <recommendedName>
        <fullName evidence="16">Cytochrome P450</fullName>
    </recommendedName>
</protein>
<keyword evidence="11" id="KW-0472">Membrane</keyword>
<evidence type="ECO:0000256" key="3">
    <source>
        <dbReference type="ARBA" id="ARBA00010617"/>
    </source>
</evidence>
<comment type="cofactor">
    <cofactor evidence="1 12">
        <name>heme</name>
        <dbReference type="ChEBI" id="CHEBI:30413"/>
    </cofactor>
</comment>
<evidence type="ECO:0000256" key="10">
    <source>
        <dbReference type="ARBA" id="ARBA00023033"/>
    </source>
</evidence>
<dbReference type="GO" id="GO:0020037">
    <property type="term" value="F:heme binding"/>
    <property type="evidence" value="ECO:0007669"/>
    <property type="project" value="InterPro"/>
</dbReference>
<dbReference type="CDD" id="cd11041">
    <property type="entry name" value="CYP503A1-like"/>
    <property type="match status" value="1"/>
</dbReference>
<dbReference type="InterPro" id="IPR036396">
    <property type="entry name" value="Cyt_P450_sf"/>
</dbReference>
<keyword evidence="10 13" id="KW-0503">Monooxygenase</keyword>
<reference evidence="14" key="1">
    <citation type="submission" date="2022-07" db="EMBL/GenBank/DDBJ databases">
        <title>Genome Sequence of Leucocoprinus birnbaumii.</title>
        <authorList>
            <person name="Buettner E."/>
        </authorList>
    </citation>
    <scope>NUCLEOTIDE SEQUENCE</scope>
    <source>
        <strain evidence="14">VT141</strain>
    </source>
</reference>
<evidence type="ECO:0000256" key="2">
    <source>
        <dbReference type="ARBA" id="ARBA00004370"/>
    </source>
</evidence>
<keyword evidence="4 12" id="KW-0349">Heme</keyword>
<dbReference type="GO" id="GO:0016020">
    <property type="term" value="C:membrane"/>
    <property type="evidence" value="ECO:0007669"/>
    <property type="project" value="UniProtKB-SubCell"/>
</dbReference>
<dbReference type="InterPro" id="IPR001128">
    <property type="entry name" value="Cyt_P450"/>
</dbReference>